<organism evidence="2">
    <name type="scientific">Siphoviridae sp. ctDCt3</name>
    <dbReference type="NCBI Taxonomy" id="2825385"/>
    <lineage>
        <taxon>Viruses</taxon>
        <taxon>Duplodnaviria</taxon>
        <taxon>Heunggongvirae</taxon>
        <taxon>Uroviricota</taxon>
        <taxon>Caudoviricetes</taxon>
    </lineage>
</organism>
<dbReference type="EMBL" id="BK015987">
    <property type="protein sequence ID" value="DAF88549.1"/>
    <property type="molecule type" value="Genomic_DNA"/>
</dbReference>
<proteinExistence type="predicted"/>
<feature type="compositionally biased region" description="Polar residues" evidence="1">
    <location>
        <begin position="37"/>
        <end position="58"/>
    </location>
</feature>
<reference evidence="2" key="1">
    <citation type="journal article" date="2021" name="Proc. Natl. Acad. Sci. U.S.A.">
        <title>A Catalog of Tens of Thousands of Viruses from Human Metagenomes Reveals Hidden Associations with Chronic Diseases.</title>
        <authorList>
            <person name="Tisza M.J."/>
            <person name="Buck C.B."/>
        </authorList>
    </citation>
    <scope>NUCLEOTIDE SEQUENCE</scope>
    <source>
        <strain evidence="2">CtDCt3</strain>
    </source>
</reference>
<evidence type="ECO:0000313" key="2">
    <source>
        <dbReference type="EMBL" id="DAF88549.1"/>
    </source>
</evidence>
<sequence length="58" mass="6714">MTRRPNEHKGSIKWQIITRRWVWNAAPVKTRSRRHTASSAVNTTPTSRAPNSRTSSRK</sequence>
<feature type="region of interest" description="Disordered" evidence="1">
    <location>
        <begin position="24"/>
        <end position="58"/>
    </location>
</feature>
<accession>A0A8S5U293</accession>
<protein>
    <submittedName>
        <fullName evidence="2">Uncharacterized protein</fullName>
    </submittedName>
</protein>
<name>A0A8S5U293_9CAUD</name>
<evidence type="ECO:0000256" key="1">
    <source>
        <dbReference type="SAM" id="MobiDB-lite"/>
    </source>
</evidence>